<keyword evidence="6" id="KW-1185">Reference proteome</keyword>
<dbReference type="RefSeq" id="WP_109687805.1">
    <property type="nucleotide sequence ID" value="NZ_QGDN01000001.1"/>
</dbReference>
<dbReference type="GO" id="GO:0042956">
    <property type="term" value="P:maltodextrin transmembrane transport"/>
    <property type="evidence" value="ECO:0007669"/>
    <property type="project" value="TreeGrafter"/>
</dbReference>
<sequence length="429" mass="45030">MNIKTTVSFTVASVLTAGALAACSSGSTTTGGNTSGAAATTGGATTINLWLAGKEDTPKELTDWLTKTWATKYPGSTLKITHIDWPELTTRLNTALQSDTPPDVVEVGNTQAAAYTSVGAFTDLTSKMSELGSDIGPKSFIESGEWDGKNYAVPYYWGSRYIFYSKKAFKDAGIAVPTTLADFDKAAVTLKEKNAGNTKYSGFWLPGQDWRNGISWIFANGGNIATQENGKWVGQLASPNSVKGLTEWQNLAQKATTAPKDGKDAEPWTAFNNGESAMFMAPSWARWSVDKAKTADLGAFALPGVDGGAAPVFAGGSDLGIAAKSKNQDQAFDVLKLIYSDDYQKLLAKNGLGPANSSFTSLMGTDEFAKAAIAAASNSKLTPTSPNWAGVETSNVMEAFFGKLASGADVATTAKETDAALEKALNASS</sequence>
<proteinExistence type="inferred from homology"/>
<dbReference type="GO" id="GO:0015768">
    <property type="term" value="P:maltose transport"/>
    <property type="evidence" value="ECO:0007669"/>
    <property type="project" value="TreeGrafter"/>
</dbReference>
<dbReference type="GO" id="GO:0055052">
    <property type="term" value="C:ATP-binding cassette (ABC) transporter complex, substrate-binding subunit-containing"/>
    <property type="evidence" value="ECO:0007669"/>
    <property type="project" value="TreeGrafter"/>
</dbReference>
<dbReference type="InterPro" id="IPR006059">
    <property type="entry name" value="SBP"/>
</dbReference>
<dbReference type="Pfam" id="PF01547">
    <property type="entry name" value="SBP_bac_1"/>
    <property type="match status" value="1"/>
</dbReference>
<dbReference type="Proteomes" id="UP000250028">
    <property type="component" value="Unassembled WGS sequence"/>
</dbReference>
<feature type="chain" id="PRO_5039317965" evidence="4">
    <location>
        <begin position="22"/>
        <end position="429"/>
    </location>
</feature>
<organism evidence="5 6">
    <name type="scientific">Branchiibius hedensis</name>
    <dbReference type="NCBI Taxonomy" id="672460"/>
    <lineage>
        <taxon>Bacteria</taxon>
        <taxon>Bacillati</taxon>
        <taxon>Actinomycetota</taxon>
        <taxon>Actinomycetes</taxon>
        <taxon>Micrococcales</taxon>
        <taxon>Dermacoccaceae</taxon>
        <taxon>Branchiibius</taxon>
    </lineage>
</organism>
<keyword evidence="2" id="KW-0813">Transport</keyword>
<comment type="similarity">
    <text evidence="1">Belongs to the bacterial solute-binding protein 1 family.</text>
</comment>
<dbReference type="SUPFAM" id="SSF53850">
    <property type="entry name" value="Periplasmic binding protein-like II"/>
    <property type="match status" value="1"/>
</dbReference>
<dbReference type="PANTHER" id="PTHR30061">
    <property type="entry name" value="MALTOSE-BINDING PERIPLASMIC PROTEIN"/>
    <property type="match status" value="1"/>
</dbReference>
<accession>A0A2Y8ZUJ7</accession>
<dbReference type="PANTHER" id="PTHR30061:SF50">
    <property type="entry name" value="MALTOSE_MALTODEXTRIN-BINDING PERIPLASMIC PROTEIN"/>
    <property type="match status" value="1"/>
</dbReference>
<evidence type="ECO:0000256" key="4">
    <source>
        <dbReference type="SAM" id="SignalP"/>
    </source>
</evidence>
<name>A0A2Y8ZUJ7_9MICO</name>
<evidence type="ECO:0000313" key="5">
    <source>
        <dbReference type="EMBL" id="SSA36090.1"/>
    </source>
</evidence>
<dbReference type="PROSITE" id="PS51257">
    <property type="entry name" value="PROKAR_LIPOPROTEIN"/>
    <property type="match status" value="1"/>
</dbReference>
<dbReference type="GO" id="GO:1901982">
    <property type="term" value="F:maltose binding"/>
    <property type="evidence" value="ECO:0007669"/>
    <property type="project" value="TreeGrafter"/>
</dbReference>
<reference evidence="6" key="1">
    <citation type="submission" date="2016-10" db="EMBL/GenBank/DDBJ databases">
        <authorList>
            <person name="Varghese N."/>
            <person name="Submissions S."/>
        </authorList>
    </citation>
    <scope>NUCLEOTIDE SEQUENCE [LARGE SCALE GENOMIC DNA]</scope>
    <source>
        <strain evidence="6">DSM 22951</strain>
    </source>
</reference>
<dbReference type="AlphaFoldDB" id="A0A2Y8ZUJ7"/>
<dbReference type="Gene3D" id="3.40.190.10">
    <property type="entry name" value="Periplasmic binding protein-like II"/>
    <property type="match status" value="1"/>
</dbReference>
<gene>
    <name evidence="5" type="ORF">SAMN04489750_3470</name>
</gene>
<dbReference type="OrthoDB" id="2507686at2"/>
<evidence type="ECO:0000256" key="2">
    <source>
        <dbReference type="ARBA" id="ARBA00022448"/>
    </source>
</evidence>
<protein>
    <submittedName>
        <fullName evidence="5">Carbohydrate ABC transporter substrate-binding protein, CUT1 family</fullName>
    </submittedName>
</protein>
<keyword evidence="3 4" id="KW-0732">Signal</keyword>
<dbReference type="EMBL" id="UESZ01000001">
    <property type="protein sequence ID" value="SSA36090.1"/>
    <property type="molecule type" value="Genomic_DNA"/>
</dbReference>
<evidence type="ECO:0000313" key="6">
    <source>
        <dbReference type="Proteomes" id="UP000250028"/>
    </source>
</evidence>
<evidence type="ECO:0000256" key="3">
    <source>
        <dbReference type="ARBA" id="ARBA00022729"/>
    </source>
</evidence>
<feature type="signal peptide" evidence="4">
    <location>
        <begin position="1"/>
        <end position="21"/>
    </location>
</feature>
<evidence type="ECO:0000256" key="1">
    <source>
        <dbReference type="ARBA" id="ARBA00008520"/>
    </source>
</evidence>